<dbReference type="GeneID" id="20527020"/>
<protein>
    <submittedName>
        <fullName evidence="7">Uncharacterized protein</fullName>
    </submittedName>
</protein>
<organism evidence="7">
    <name type="scientific">Fonticula alba</name>
    <name type="common">Slime mold</name>
    <dbReference type="NCBI Taxonomy" id="691883"/>
    <lineage>
        <taxon>Eukaryota</taxon>
        <taxon>Rotosphaerida</taxon>
        <taxon>Fonticulaceae</taxon>
        <taxon>Fonticula</taxon>
    </lineage>
</organism>
<sequence>MNILGDAVRGILGSSSASSAQEATSKQWQSDTPDSLRLTRESFKPTQSEIDDEQLLAELPQDFFKTGLDPTLLALESLPTRADDVAIEKIVNNYERSLDIMNSRLSDVIMNNYESFVEGMDKVHKFSTELHETELLLESARRRLRTAKSHLTTGSFQIVSKDLRCTNLKRLIDEITAIKRLFSNAKQVDIYIETKNFPVAIRMVHAIQADLVSQYNLMSPGLDEGPPTGGALSAMTGSQLGTPSSQHSLPVSTASSEEHYPLNCVEHFAIRLNDQLDVIEERLRAALVEVIQDFSEEVYQSVVVSYHLVGKSDQIASNFESHLAYQVGHISSEIAREHATRVAIQKNPAANVARLQCTTFTDLCAMLKDDTDFLNCLTAVMDGLFNIMIQLHSIITWHSNNRQTEPDLVDLFASVEFQLSQLRRVLWDEMQRKIIQCCESRKFTHSTRLENFLDILNGLNKFVNLGNSFAATQSDLLRSFVYRLSTSYFASSHQSRMEDLKAMLENEAWFPCPVRASFSIRDMKEFDFSANVSMATSSKGNASNVLGRESIGHGQLFLDAFSAFREGSFSFSKSVDHVLTSKKTVSKEAPLSKQRTIFADGDESDRADSDTEVLSPKSVDASGVFTLSSSESEDEDGPPDSPPVTPAKRVAQRQADASPEGLMPDVSPAVGPMLATTTINLARLVGRYIALAEILSPISQHVFIGLVQLVEYYIYSVFQFFTSDCGLSQSEILADLPSNLRTIISQLQRKFDQDTASHTPATVSVLGMTLPATATFTFSFSDNNPGTQASSAAVSSSSSSSSVPGSPAGSMTPNRSAGNLVSLARSTASRFSVGSGSQTPVPASGTGNSQAAMVSSSAGVSSASSSATSSVAGSPTLTPGGAPGNSGSAVSRTPSGTDLPITEAAGSVASPTTPVNGEAPESGAPPVTPGMAPPAPPPLPAVPASGHARKPQHNDSAHELGLILDRKYLVPAVSSLVPMRTMSNLYGLPFRIVGSESLMFLYTVLIATRSHLDKLLSDGRGAPLVDGFFDRVVEALPELRLFMFRCFAMRLLPVTPIINQIVATPWELREVGFDSSPYVSAVANDVSALIGRLTTDASSLRYLFGVSGALAEAAVAGDKRFTLAALPRSPLVELVLSRLLQVIGEALVEAYSRVKRCNNQGRALMQLDARTLATSLEQITGLRMTNIRYVEDFIKAFYLSDDDAERWFRECRVYTPKQLAGLMASGLGRQLSRQARHRVNQVLEEVHKIQAPSSTFSGFSSSSSSSMSSSLLNWKKGPSNSASGSSAPGGGR</sequence>
<feature type="domain" description="Vacuolar protein sorting-associated protein 54 N-terminal" evidence="6">
    <location>
        <begin position="255"/>
        <end position="397"/>
    </location>
</feature>
<feature type="region of interest" description="Disordered" evidence="4">
    <location>
        <begin position="627"/>
        <end position="669"/>
    </location>
</feature>
<dbReference type="PANTHER" id="PTHR13258:SF0">
    <property type="entry name" value="SYNDETIN"/>
    <property type="match status" value="1"/>
</dbReference>
<feature type="compositionally biased region" description="Low complexity" evidence="4">
    <location>
        <begin position="1253"/>
        <end position="1270"/>
    </location>
</feature>
<reference evidence="7" key="1">
    <citation type="submission" date="2013-04" db="EMBL/GenBank/DDBJ databases">
        <title>The Genome Sequence of Fonticula alba ATCC 38817.</title>
        <authorList>
            <consortium name="The Broad Institute Genomics Platform"/>
            <person name="Russ C."/>
            <person name="Cuomo C."/>
            <person name="Burger G."/>
            <person name="Gray M.W."/>
            <person name="Holland P.W.H."/>
            <person name="King N."/>
            <person name="Lang F.B.F."/>
            <person name="Roger A.J."/>
            <person name="Ruiz-Trillo I."/>
            <person name="Brown M."/>
            <person name="Walker B."/>
            <person name="Young S."/>
            <person name="Zeng Q."/>
            <person name="Gargeya S."/>
            <person name="Fitzgerald M."/>
            <person name="Haas B."/>
            <person name="Abouelleil A."/>
            <person name="Allen A.W."/>
            <person name="Alvarado L."/>
            <person name="Arachchi H.M."/>
            <person name="Berlin A.M."/>
            <person name="Chapman S.B."/>
            <person name="Gainer-Dewar J."/>
            <person name="Goldberg J."/>
            <person name="Griggs A."/>
            <person name="Gujja S."/>
            <person name="Hansen M."/>
            <person name="Howarth C."/>
            <person name="Imamovic A."/>
            <person name="Ireland A."/>
            <person name="Larimer J."/>
            <person name="McCowan C."/>
            <person name="Murphy C."/>
            <person name="Pearson M."/>
            <person name="Poon T.W."/>
            <person name="Priest M."/>
            <person name="Roberts A."/>
            <person name="Saif S."/>
            <person name="Shea T."/>
            <person name="Sisk P."/>
            <person name="Sykes S."/>
            <person name="Wortman J."/>
            <person name="Nusbaum C."/>
            <person name="Birren B."/>
        </authorList>
    </citation>
    <scope>NUCLEOTIDE SEQUENCE [LARGE SCALE GENOMIC DNA]</scope>
    <source>
        <strain evidence="7">ATCC 38817</strain>
    </source>
</reference>
<dbReference type="eggNOG" id="KOG2939">
    <property type="taxonomic scope" value="Eukaryota"/>
</dbReference>
<dbReference type="GO" id="GO:0042147">
    <property type="term" value="P:retrograde transport, endosome to Golgi"/>
    <property type="evidence" value="ECO:0007669"/>
    <property type="project" value="InterPro"/>
</dbReference>
<feature type="compositionally biased region" description="Polar residues" evidence="4">
    <location>
        <begin position="235"/>
        <end position="251"/>
    </location>
</feature>
<dbReference type="GO" id="GO:0032456">
    <property type="term" value="P:endocytic recycling"/>
    <property type="evidence" value="ECO:0007669"/>
    <property type="project" value="InterPro"/>
</dbReference>
<feature type="region of interest" description="Disordered" evidence="4">
    <location>
        <begin position="226"/>
        <end position="251"/>
    </location>
</feature>
<evidence type="ECO:0000256" key="1">
    <source>
        <dbReference type="ARBA" id="ARBA00022448"/>
    </source>
</evidence>
<feature type="compositionally biased region" description="Polar residues" evidence="4">
    <location>
        <begin position="885"/>
        <end position="896"/>
    </location>
</feature>
<dbReference type="GO" id="GO:0005829">
    <property type="term" value="C:cytosol"/>
    <property type="evidence" value="ECO:0007669"/>
    <property type="project" value="GOC"/>
</dbReference>
<proteinExistence type="predicted"/>
<feature type="domain" description="Syndetin C-terminal" evidence="5">
    <location>
        <begin position="1131"/>
        <end position="1244"/>
    </location>
</feature>
<feature type="compositionally biased region" description="Low complexity" evidence="4">
    <location>
        <begin position="849"/>
        <end position="874"/>
    </location>
</feature>
<evidence type="ECO:0000313" key="7">
    <source>
        <dbReference type="EMBL" id="KCV71347.1"/>
    </source>
</evidence>
<dbReference type="Pfam" id="PF10474">
    <property type="entry name" value="Syndetin_C"/>
    <property type="match status" value="2"/>
</dbReference>
<feature type="region of interest" description="Disordered" evidence="4">
    <location>
        <begin position="831"/>
        <end position="955"/>
    </location>
</feature>
<evidence type="ECO:0000256" key="3">
    <source>
        <dbReference type="ARBA" id="ARBA00023054"/>
    </source>
</evidence>
<gene>
    <name evidence="7" type="ORF">H696_02295</name>
</gene>
<feature type="region of interest" description="Disordered" evidence="4">
    <location>
        <begin position="596"/>
        <end position="615"/>
    </location>
</feature>
<dbReference type="STRING" id="691883.A0A058ZD31"/>
<dbReference type="InterPro" id="IPR019515">
    <property type="entry name" value="VPS54_N"/>
</dbReference>
<dbReference type="PANTHER" id="PTHR13258">
    <property type="entry name" value="SYNDETIN"/>
    <property type="match status" value="1"/>
</dbReference>
<dbReference type="GO" id="GO:0015031">
    <property type="term" value="P:protein transport"/>
    <property type="evidence" value="ECO:0007669"/>
    <property type="project" value="UniProtKB-KW"/>
</dbReference>
<accession>A0A058ZD31</accession>
<dbReference type="EMBL" id="KB932203">
    <property type="protein sequence ID" value="KCV71347.1"/>
    <property type="molecule type" value="Genomic_DNA"/>
</dbReference>
<evidence type="ECO:0000256" key="2">
    <source>
        <dbReference type="ARBA" id="ARBA00022927"/>
    </source>
</evidence>
<feature type="region of interest" description="Disordered" evidence="4">
    <location>
        <begin position="15"/>
        <end position="35"/>
    </location>
</feature>
<feature type="compositionally biased region" description="Low complexity" evidence="4">
    <location>
        <begin position="789"/>
        <end position="810"/>
    </location>
</feature>
<dbReference type="RefSeq" id="XP_009494470.1">
    <property type="nucleotide sequence ID" value="XM_009496195.1"/>
</dbReference>
<keyword evidence="3" id="KW-0175">Coiled coil</keyword>
<evidence type="ECO:0000259" key="6">
    <source>
        <dbReference type="Pfam" id="PF10475"/>
    </source>
</evidence>
<dbReference type="OrthoDB" id="10263345at2759"/>
<dbReference type="Pfam" id="PF10475">
    <property type="entry name" value="Vps54_N"/>
    <property type="match status" value="2"/>
</dbReference>
<dbReference type="GO" id="GO:1990745">
    <property type="term" value="C:EARP complex"/>
    <property type="evidence" value="ECO:0007669"/>
    <property type="project" value="InterPro"/>
</dbReference>
<feature type="compositionally biased region" description="Polar residues" evidence="4">
    <location>
        <begin position="831"/>
        <end position="848"/>
    </location>
</feature>
<evidence type="ECO:0000259" key="5">
    <source>
        <dbReference type="Pfam" id="PF10474"/>
    </source>
</evidence>
<dbReference type="Proteomes" id="UP000030693">
    <property type="component" value="Unassembled WGS sequence"/>
</dbReference>
<feature type="compositionally biased region" description="Pro residues" evidence="4">
    <location>
        <begin position="926"/>
        <end position="941"/>
    </location>
</feature>
<keyword evidence="1" id="KW-0813">Transport</keyword>
<dbReference type="InterPro" id="IPR040047">
    <property type="entry name" value="VPS50"/>
</dbReference>
<feature type="domain" description="Vacuolar protein sorting-associated protein 54 N-terminal" evidence="6">
    <location>
        <begin position="58"/>
        <end position="209"/>
    </location>
</feature>
<dbReference type="GO" id="GO:0000149">
    <property type="term" value="F:SNARE binding"/>
    <property type="evidence" value="ECO:0007669"/>
    <property type="project" value="TreeGrafter"/>
</dbReference>
<keyword evidence="2" id="KW-0653">Protein transport</keyword>
<feature type="region of interest" description="Disordered" evidence="4">
    <location>
        <begin position="789"/>
        <end position="817"/>
    </location>
</feature>
<feature type="region of interest" description="Disordered" evidence="4">
    <location>
        <begin position="1253"/>
        <end position="1292"/>
    </location>
</feature>
<feature type="domain" description="Syndetin C-terminal" evidence="5">
    <location>
        <begin position="985"/>
        <end position="1095"/>
    </location>
</feature>
<evidence type="ECO:0000256" key="4">
    <source>
        <dbReference type="SAM" id="MobiDB-lite"/>
    </source>
</evidence>
<keyword evidence="8" id="KW-1185">Reference proteome</keyword>
<dbReference type="InterPro" id="IPR019514">
    <property type="entry name" value="Syndetin_C"/>
</dbReference>
<name>A0A058ZD31_FONAL</name>
<feature type="compositionally biased region" description="Polar residues" evidence="4">
    <location>
        <begin position="21"/>
        <end position="33"/>
    </location>
</feature>
<feature type="compositionally biased region" description="Low complexity" evidence="4">
    <location>
        <begin position="1277"/>
        <end position="1286"/>
    </location>
</feature>
<evidence type="ECO:0000313" key="8">
    <source>
        <dbReference type="Proteomes" id="UP000030693"/>
    </source>
</evidence>